<dbReference type="GO" id="GO:0008757">
    <property type="term" value="F:S-adenosylmethionine-dependent methyltransferase activity"/>
    <property type="evidence" value="ECO:0007669"/>
    <property type="project" value="InterPro"/>
</dbReference>
<evidence type="ECO:0000259" key="1">
    <source>
        <dbReference type="Pfam" id="PF08241"/>
    </source>
</evidence>
<gene>
    <name evidence="2" type="ORF">BW730_14560</name>
</gene>
<dbReference type="AlphaFoldDB" id="A0A1Q2CR08"/>
<dbReference type="InterPro" id="IPR029063">
    <property type="entry name" value="SAM-dependent_MTases_sf"/>
</dbReference>
<name>A0A1Q2CR08_9ACTN</name>
<sequence>MSYDGYDVVAEAYANHFPGMEPEEPAELGALARFAAEVGAGGLVLDAGCGAGRVAGHLRSLGLRCVGVDLSPGMLAMARRDHPWLPTAVATITHLPIETGSVDGVMFWFSTIHIDDRDLDRALLEAARVLRPGGAVIAGFQTGDGPREVGEGYRELGLDVRMLRYHRRVAWMVDRFEQSGLWVIESVDAPPTKDGGDGIGVVLGRR</sequence>
<dbReference type="CDD" id="cd02440">
    <property type="entry name" value="AdoMet_MTases"/>
    <property type="match status" value="1"/>
</dbReference>
<dbReference type="OrthoDB" id="9805171at2"/>
<dbReference type="InterPro" id="IPR013216">
    <property type="entry name" value="Methyltransf_11"/>
</dbReference>
<dbReference type="SUPFAM" id="SSF53335">
    <property type="entry name" value="S-adenosyl-L-methionine-dependent methyltransferases"/>
    <property type="match status" value="1"/>
</dbReference>
<dbReference type="Gene3D" id="3.40.50.150">
    <property type="entry name" value="Vaccinia Virus protein VP39"/>
    <property type="match status" value="1"/>
</dbReference>
<protein>
    <recommendedName>
        <fullName evidence="1">Methyltransferase type 11 domain-containing protein</fullName>
    </recommendedName>
</protein>
<dbReference type="RefSeq" id="WP_158522684.1">
    <property type="nucleotide sequence ID" value="NZ_CP019606.1"/>
</dbReference>
<dbReference type="PANTHER" id="PTHR42912">
    <property type="entry name" value="METHYLTRANSFERASE"/>
    <property type="match status" value="1"/>
</dbReference>
<proteinExistence type="predicted"/>
<dbReference type="KEGG" id="tes:BW730_14560"/>
<dbReference type="Proteomes" id="UP000188145">
    <property type="component" value="Chromosome"/>
</dbReference>
<accession>A0A1Q2CR08</accession>
<evidence type="ECO:0000313" key="2">
    <source>
        <dbReference type="EMBL" id="AQP48542.1"/>
    </source>
</evidence>
<dbReference type="InterPro" id="IPR050508">
    <property type="entry name" value="Methyltransf_Superfamily"/>
</dbReference>
<evidence type="ECO:0000313" key="3">
    <source>
        <dbReference type="Proteomes" id="UP000188145"/>
    </source>
</evidence>
<reference evidence="3" key="1">
    <citation type="submission" date="2017-02" db="EMBL/GenBank/DDBJ databases">
        <title>Tessaracoccus aquaemaris sp. nov., isolated from the intestine of a Korean rockfish, Sebastes schlegelii, in a marine aquaculture pond.</title>
        <authorList>
            <person name="Tak E.J."/>
            <person name="Bae J.-W."/>
        </authorList>
    </citation>
    <scope>NUCLEOTIDE SEQUENCE [LARGE SCALE GENOMIC DNA]</scope>
    <source>
        <strain evidence="3">NSG39</strain>
    </source>
</reference>
<dbReference type="Pfam" id="PF08241">
    <property type="entry name" value="Methyltransf_11"/>
    <property type="match status" value="1"/>
</dbReference>
<feature type="domain" description="Methyltransferase type 11" evidence="1">
    <location>
        <begin position="45"/>
        <end position="137"/>
    </location>
</feature>
<keyword evidence="3" id="KW-1185">Reference proteome</keyword>
<organism evidence="2 3">
    <name type="scientific">Tessaracoccus aquimaris</name>
    <dbReference type="NCBI Taxonomy" id="1332264"/>
    <lineage>
        <taxon>Bacteria</taxon>
        <taxon>Bacillati</taxon>
        <taxon>Actinomycetota</taxon>
        <taxon>Actinomycetes</taxon>
        <taxon>Propionibacteriales</taxon>
        <taxon>Propionibacteriaceae</taxon>
        <taxon>Tessaracoccus</taxon>
    </lineage>
</organism>
<dbReference type="EMBL" id="CP019606">
    <property type="protein sequence ID" value="AQP48542.1"/>
    <property type="molecule type" value="Genomic_DNA"/>
</dbReference>